<keyword evidence="7" id="KW-0472">Membrane</keyword>
<sequence>MKKKLTITFGIAVLTALSILIFQLYWIYNNYRNAQHIFSVTATNALEKSVDQYQLQQIDLPTSLNYKVPSLTVFMRTLPDQDAVALDSTKSKQLFKAEMSTVAIDKRNVPVVKALIARLLLQQLHKPIDLKVLTGIYKELLRKEGIDVPVTLNLRGSPAEVRPGEIAATISYYKSAVVISAVVDSNKWLLRHNLLPALVSVLLILLSAGSLWYMGFIIRRQLKLDGMKNEFIRNITHELRTPMTILRSSNEAIAQFGVASDPEKLSRYTGINNAVLDKLENEVERILEISSLERNAVSVNWQRVDLSELIQAVTKRFSGIEDNRIILKLSSPTTEINTDPDKLDTILSNLIDNALKYGGNDTDIIIEFSVAPKNWQLSVSDAGKGISKENLPFIFDNFYRVDTGELHDVKGYGLGLSHVKRLTELLKGKIEVQSRLNEGSRFIINFPLR</sequence>
<dbReference type="SMART" id="SM00388">
    <property type="entry name" value="HisKA"/>
    <property type="match status" value="1"/>
</dbReference>
<keyword evidence="10" id="KW-1185">Reference proteome</keyword>
<feature type="domain" description="Histidine kinase" evidence="8">
    <location>
        <begin position="234"/>
        <end position="449"/>
    </location>
</feature>
<dbReference type="EC" id="2.7.13.3" evidence="2"/>
<evidence type="ECO:0000313" key="9">
    <source>
        <dbReference type="EMBL" id="MBD1386710.1"/>
    </source>
</evidence>
<accession>A0ABR7X824</accession>
<proteinExistence type="predicted"/>
<protein>
    <recommendedName>
        <fullName evidence="2">histidine kinase</fullName>
        <ecNumber evidence="2">2.7.13.3</ecNumber>
    </recommendedName>
</protein>
<dbReference type="InterPro" id="IPR004358">
    <property type="entry name" value="Sig_transdc_His_kin-like_C"/>
</dbReference>
<reference evidence="9 10" key="1">
    <citation type="submission" date="2020-09" db="EMBL/GenBank/DDBJ databases">
        <title>Novel species of Mucilaginibacter isolated from a glacier on the Tibetan Plateau.</title>
        <authorList>
            <person name="Liu Q."/>
            <person name="Xin Y.-H."/>
        </authorList>
    </citation>
    <scope>NUCLEOTIDE SEQUENCE [LARGE SCALE GENOMIC DNA]</scope>
    <source>
        <strain evidence="9 10">CGMCC 1.13878</strain>
    </source>
</reference>
<evidence type="ECO:0000256" key="1">
    <source>
        <dbReference type="ARBA" id="ARBA00000085"/>
    </source>
</evidence>
<feature type="transmembrane region" description="Helical" evidence="7">
    <location>
        <begin position="7"/>
        <end position="28"/>
    </location>
</feature>
<dbReference type="PRINTS" id="PR00344">
    <property type="entry name" value="BCTRLSENSOR"/>
</dbReference>
<dbReference type="Pfam" id="PF02518">
    <property type="entry name" value="HATPase_c"/>
    <property type="match status" value="1"/>
</dbReference>
<comment type="caution">
    <text evidence="9">The sequence shown here is derived from an EMBL/GenBank/DDBJ whole genome shotgun (WGS) entry which is preliminary data.</text>
</comment>
<evidence type="ECO:0000256" key="3">
    <source>
        <dbReference type="ARBA" id="ARBA00022553"/>
    </source>
</evidence>
<evidence type="ECO:0000256" key="7">
    <source>
        <dbReference type="SAM" id="Phobius"/>
    </source>
</evidence>
<dbReference type="RefSeq" id="WP_191176545.1">
    <property type="nucleotide sequence ID" value="NZ_JACWMW010000003.1"/>
</dbReference>
<dbReference type="PANTHER" id="PTHR45453">
    <property type="entry name" value="PHOSPHATE REGULON SENSOR PROTEIN PHOR"/>
    <property type="match status" value="1"/>
</dbReference>
<dbReference type="SMART" id="SM00387">
    <property type="entry name" value="HATPase_c"/>
    <property type="match status" value="1"/>
</dbReference>
<keyword evidence="3" id="KW-0597">Phosphoprotein</keyword>
<dbReference type="SUPFAM" id="SSF55874">
    <property type="entry name" value="ATPase domain of HSP90 chaperone/DNA topoisomerase II/histidine kinase"/>
    <property type="match status" value="1"/>
</dbReference>
<evidence type="ECO:0000259" key="8">
    <source>
        <dbReference type="PROSITE" id="PS50109"/>
    </source>
</evidence>
<keyword evidence="6" id="KW-0902">Two-component regulatory system</keyword>
<evidence type="ECO:0000256" key="5">
    <source>
        <dbReference type="ARBA" id="ARBA00022777"/>
    </source>
</evidence>
<evidence type="ECO:0000313" key="10">
    <source>
        <dbReference type="Proteomes" id="UP000618754"/>
    </source>
</evidence>
<evidence type="ECO:0000256" key="6">
    <source>
        <dbReference type="ARBA" id="ARBA00023012"/>
    </source>
</evidence>
<keyword evidence="5" id="KW-0418">Kinase</keyword>
<feature type="transmembrane region" description="Helical" evidence="7">
    <location>
        <begin position="194"/>
        <end position="218"/>
    </location>
</feature>
<dbReference type="InterPro" id="IPR036890">
    <property type="entry name" value="HATPase_C_sf"/>
</dbReference>
<dbReference type="InterPro" id="IPR003594">
    <property type="entry name" value="HATPase_dom"/>
</dbReference>
<dbReference type="Gene3D" id="3.30.565.10">
    <property type="entry name" value="Histidine kinase-like ATPase, C-terminal domain"/>
    <property type="match status" value="1"/>
</dbReference>
<keyword evidence="7" id="KW-1133">Transmembrane helix</keyword>
<dbReference type="Pfam" id="PF00512">
    <property type="entry name" value="HisKA"/>
    <property type="match status" value="1"/>
</dbReference>
<gene>
    <name evidence="9" type="ORF">IDJ75_15615</name>
</gene>
<dbReference type="InterPro" id="IPR003661">
    <property type="entry name" value="HisK_dim/P_dom"/>
</dbReference>
<keyword evidence="7" id="KW-0812">Transmembrane</keyword>
<dbReference type="EMBL" id="JACWMW010000003">
    <property type="protein sequence ID" value="MBD1386710.1"/>
    <property type="molecule type" value="Genomic_DNA"/>
</dbReference>
<dbReference type="CDD" id="cd00075">
    <property type="entry name" value="HATPase"/>
    <property type="match status" value="1"/>
</dbReference>
<dbReference type="PROSITE" id="PS50109">
    <property type="entry name" value="HIS_KIN"/>
    <property type="match status" value="1"/>
</dbReference>
<dbReference type="InterPro" id="IPR050351">
    <property type="entry name" value="BphY/WalK/GraS-like"/>
</dbReference>
<name>A0ABR7X824_9SPHI</name>
<dbReference type="InterPro" id="IPR036097">
    <property type="entry name" value="HisK_dim/P_sf"/>
</dbReference>
<organism evidence="9 10">
    <name type="scientific">Mucilaginibacter rigui</name>
    <dbReference type="NCBI Taxonomy" id="534635"/>
    <lineage>
        <taxon>Bacteria</taxon>
        <taxon>Pseudomonadati</taxon>
        <taxon>Bacteroidota</taxon>
        <taxon>Sphingobacteriia</taxon>
        <taxon>Sphingobacteriales</taxon>
        <taxon>Sphingobacteriaceae</taxon>
        <taxon>Mucilaginibacter</taxon>
    </lineage>
</organism>
<dbReference type="Proteomes" id="UP000618754">
    <property type="component" value="Unassembled WGS sequence"/>
</dbReference>
<comment type="catalytic activity">
    <reaction evidence="1">
        <text>ATP + protein L-histidine = ADP + protein N-phospho-L-histidine.</text>
        <dbReference type="EC" id="2.7.13.3"/>
    </reaction>
</comment>
<dbReference type="Gene3D" id="1.10.287.130">
    <property type="match status" value="1"/>
</dbReference>
<evidence type="ECO:0000256" key="2">
    <source>
        <dbReference type="ARBA" id="ARBA00012438"/>
    </source>
</evidence>
<evidence type="ECO:0000256" key="4">
    <source>
        <dbReference type="ARBA" id="ARBA00022679"/>
    </source>
</evidence>
<keyword evidence="4" id="KW-0808">Transferase</keyword>
<dbReference type="InterPro" id="IPR005467">
    <property type="entry name" value="His_kinase_dom"/>
</dbReference>
<dbReference type="SUPFAM" id="SSF47384">
    <property type="entry name" value="Homodimeric domain of signal transducing histidine kinase"/>
    <property type="match status" value="1"/>
</dbReference>
<dbReference type="PANTHER" id="PTHR45453:SF1">
    <property type="entry name" value="PHOSPHATE REGULON SENSOR PROTEIN PHOR"/>
    <property type="match status" value="1"/>
</dbReference>
<dbReference type="CDD" id="cd00082">
    <property type="entry name" value="HisKA"/>
    <property type="match status" value="1"/>
</dbReference>